<proteinExistence type="predicted"/>
<evidence type="ECO:0000313" key="3">
    <source>
        <dbReference type="Proteomes" id="UP000694888"/>
    </source>
</evidence>
<dbReference type="Gene3D" id="3.40.50.300">
    <property type="entry name" value="P-loop containing nucleotide triphosphate hydrolases"/>
    <property type="match status" value="1"/>
</dbReference>
<dbReference type="SMART" id="SM00177">
    <property type="entry name" value="ARF"/>
    <property type="match status" value="1"/>
</dbReference>
<organism evidence="3 4">
    <name type="scientific">Aplysia californica</name>
    <name type="common">California sea hare</name>
    <dbReference type="NCBI Taxonomy" id="6500"/>
    <lineage>
        <taxon>Eukaryota</taxon>
        <taxon>Metazoa</taxon>
        <taxon>Spiralia</taxon>
        <taxon>Lophotrochozoa</taxon>
        <taxon>Mollusca</taxon>
        <taxon>Gastropoda</taxon>
        <taxon>Heterobranchia</taxon>
        <taxon>Euthyneura</taxon>
        <taxon>Tectipleura</taxon>
        <taxon>Aplysiida</taxon>
        <taxon>Aplysioidea</taxon>
        <taxon>Aplysiidae</taxon>
        <taxon>Aplysia</taxon>
    </lineage>
</organism>
<dbReference type="GeneID" id="101845811"/>
<dbReference type="PROSITE" id="PS51417">
    <property type="entry name" value="ARF"/>
    <property type="match status" value="1"/>
</dbReference>
<dbReference type="PRINTS" id="PR00328">
    <property type="entry name" value="SAR1GTPBP"/>
</dbReference>
<accession>A0ABM0K7Z9</accession>
<keyword evidence="2" id="KW-0342">GTP-binding</keyword>
<dbReference type="InterPro" id="IPR006689">
    <property type="entry name" value="Small_GTPase_ARF/SAR"/>
</dbReference>
<protein>
    <submittedName>
        <fullName evidence="4">ADP-ribosylation factor</fullName>
    </submittedName>
</protein>
<dbReference type="InterPro" id="IPR024156">
    <property type="entry name" value="Small_GTPase_ARF"/>
</dbReference>
<evidence type="ECO:0000313" key="4">
    <source>
        <dbReference type="RefSeq" id="XP_005110959.1"/>
    </source>
</evidence>
<evidence type="ECO:0000256" key="2">
    <source>
        <dbReference type="ARBA" id="ARBA00023134"/>
    </source>
</evidence>
<keyword evidence="1" id="KW-0547">Nucleotide-binding</keyword>
<dbReference type="InterPro" id="IPR027417">
    <property type="entry name" value="P-loop_NTPase"/>
</dbReference>
<dbReference type="Pfam" id="PF00025">
    <property type="entry name" value="Arf"/>
    <property type="match status" value="1"/>
</dbReference>
<dbReference type="SUPFAM" id="SSF52540">
    <property type="entry name" value="P-loop containing nucleoside triphosphate hydrolases"/>
    <property type="match status" value="1"/>
</dbReference>
<name>A0ABM0K7Z9_APLCA</name>
<dbReference type="RefSeq" id="XP_005110959.1">
    <property type="nucleotide sequence ID" value="XM_005110902.3"/>
</dbReference>
<dbReference type="Proteomes" id="UP000694888">
    <property type="component" value="Unplaced"/>
</dbReference>
<keyword evidence="3" id="KW-1185">Reference proteome</keyword>
<evidence type="ECO:0000256" key="1">
    <source>
        <dbReference type="ARBA" id="ARBA00022741"/>
    </source>
</evidence>
<reference evidence="4" key="1">
    <citation type="submission" date="2025-08" db="UniProtKB">
        <authorList>
            <consortium name="RefSeq"/>
        </authorList>
    </citation>
    <scope>IDENTIFICATION</scope>
</reference>
<sequence>MGNCSPRKAESAPPQIIVVGTVSSGKNTILQHLKKESLPSVGLDGDTVTLNGIALSSWELGGRSSLQFFFRLYYKAAQGIVLVVDSAMHEYMDHAFDYFNWLILQEEETKGMTVMVLANKQDLPQALNCEEVEKRFREKFPSTPDHKIFFKPCVATTGEGIREAFNEFSTKLKLADANNPEGGNVEKGKKEKSMKSFFKKPISFVKSVLMY</sequence>
<gene>
    <name evidence="4" type="primary">LOC101845811</name>
</gene>
<dbReference type="PANTHER" id="PTHR11711">
    <property type="entry name" value="ADP RIBOSYLATION FACTOR-RELATED"/>
    <property type="match status" value="1"/>
</dbReference>